<dbReference type="Proteomes" id="UP000707071">
    <property type="component" value="Unassembled WGS sequence"/>
</dbReference>
<feature type="region of interest" description="Disordered" evidence="1">
    <location>
        <begin position="26"/>
        <end position="45"/>
    </location>
</feature>
<protein>
    <submittedName>
        <fullName evidence="2">Uncharacterized protein</fullName>
    </submittedName>
</protein>
<sequence>MNLLRYTTGVDLENLERGGDRLITAYEDGDGGNAGRRSEMVSQRDTLDGSAVKTGIQQLDESQHDALDGSVGKTNATVPGGYLNDTLDGSAARRMIPEEKSGAQHETLDGDDCEKKGDSRAA</sequence>
<keyword evidence="3" id="KW-1185">Reference proteome</keyword>
<name>A0A9P7U4G7_9HYPO</name>
<gene>
    <name evidence="2" type="ORF">E4U09_000156</name>
</gene>
<evidence type="ECO:0000313" key="3">
    <source>
        <dbReference type="Proteomes" id="UP000707071"/>
    </source>
</evidence>
<reference evidence="2 3" key="1">
    <citation type="journal article" date="2020" name="bioRxiv">
        <title>Whole genome comparisons of ergot fungi reveals the divergence and evolution of species within the genus Claviceps are the result of varying mechanisms driving genome evolution and host range expansion.</title>
        <authorList>
            <person name="Wyka S.A."/>
            <person name="Mondo S.J."/>
            <person name="Liu M."/>
            <person name="Dettman J."/>
            <person name="Nalam V."/>
            <person name="Broders K.D."/>
        </authorList>
    </citation>
    <scope>NUCLEOTIDE SEQUENCE [LARGE SCALE GENOMIC DNA]</scope>
    <source>
        <strain evidence="2 3">Clav52</strain>
    </source>
</reference>
<accession>A0A9P7U4G7</accession>
<feature type="compositionally biased region" description="Basic and acidic residues" evidence="1">
    <location>
        <begin position="95"/>
        <end position="122"/>
    </location>
</feature>
<feature type="region of interest" description="Disordered" evidence="1">
    <location>
        <begin position="63"/>
        <end position="122"/>
    </location>
</feature>
<evidence type="ECO:0000313" key="2">
    <source>
        <dbReference type="EMBL" id="KAG6299197.1"/>
    </source>
</evidence>
<dbReference type="EMBL" id="SRRH01000101">
    <property type="protein sequence ID" value="KAG6299197.1"/>
    <property type="molecule type" value="Genomic_DNA"/>
</dbReference>
<proteinExistence type="predicted"/>
<comment type="caution">
    <text evidence="2">The sequence shown here is derived from an EMBL/GenBank/DDBJ whole genome shotgun (WGS) entry which is preliminary data.</text>
</comment>
<evidence type="ECO:0000256" key="1">
    <source>
        <dbReference type="SAM" id="MobiDB-lite"/>
    </source>
</evidence>
<dbReference type="AlphaFoldDB" id="A0A9P7U4G7"/>
<organism evidence="2 3">
    <name type="scientific">Claviceps aff. purpurea</name>
    <dbReference type="NCBI Taxonomy" id="1967640"/>
    <lineage>
        <taxon>Eukaryota</taxon>
        <taxon>Fungi</taxon>
        <taxon>Dikarya</taxon>
        <taxon>Ascomycota</taxon>
        <taxon>Pezizomycotina</taxon>
        <taxon>Sordariomycetes</taxon>
        <taxon>Hypocreomycetidae</taxon>
        <taxon>Hypocreales</taxon>
        <taxon>Clavicipitaceae</taxon>
        <taxon>Claviceps</taxon>
    </lineage>
</organism>